<name>A0A9D1CFZ8_AQUAO</name>
<gene>
    <name evidence="2" type="ORF">EYH37_01205</name>
</gene>
<sequence>MELKKGGIYIAYKSDNPFKNFKFQVLETDDFFFAAQILEGIGNIELWKPYTIRLTNDLGEQKFLEIAPYYLDDKGKTAKFLVIGNLLERRKFVRFNVESYKIPVEGNQFKGIVENISLGGLKIKLLSKEGEIEEGKPIFVKGKIDGNEYNFVITPVRVGKDFIAAKFEKPAKEISEFFYKCLKLLESENTPVTERRKFRRFYVEPLNIIVDTPLGIGILYDISLGGIKVKLKRTYKVDKEILKEPFAVSCFLPSKKEEYILDCKFLNRGKDNFIQLKITRWDEEALKLISRVLELIVENQKV</sequence>
<dbReference type="Proteomes" id="UP000606463">
    <property type="component" value="Unassembled WGS sequence"/>
</dbReference>
<dbReference type="SUPFAM" id="SSF141371">
    <property type="entry name" value="PilZ domain-like"/>
    <property type="match status" value="1"/>
</dbReference>
<dbReference type="Gene3D" id="2.40.10.220">
    <property type="entry name" value="predicted glycosyltransferase like domains"/>
    <property type="match status" value="1"/>
</dbReference>
<evidence type="ECO:0000313" key="3">
    <source>
        <dbReference type="Proteomes" id="UP000606463"/>
    </source>
</evidence>
<accession>A0A9D1CFZ8</accession>
<comment type="caution">
    <text evidence="2">The sequence shown here is derived from an EMBL/GenBank/DDBJ whole genome shotgun (WGS) entry which is preliminary data.</text>
</comment>
<dbReference type="AlphaFoldDB" id="A0A9D1CFZ8"/>
<dbReference type="GO" id="GO:0035438">
    <property type="term" value="F:cyclic-di-GMP binding"/>
    <property type="evidence" value="ECO:0007669"/>
    <property type="project" value="InterPro"/>
</dbReference>
<evidence type="ECO:0000313" key="2">
    <source>
        <dbReference type="EMBL" id="HIP97973.1"/>
    </source>
</evidence>
<proteinExistence type="predicted"/>
<protein>
    <submittedName>
        <fullName evidence="2">PilZ domain-containing protein</fullName>
    </submittedName>
</protein>
<organism evidence="2 3">
    <name type="scientific">Aquifex aeolicus</name>
    <dbReference type="NCBI Taxonomy" id="63363"/>
    <lineage>
        <taxon>Bacteria</taxon>
        <taxon>Pseudomonadati</taxon>
        <taxon>Aquificota</taxon>
        <taxon>Aquificia</taxon>
        <taxon>Aquificales</taxon>
        <taxon>Aquificaceae</taxon>
        <taxon>Aquifex</taxon>
    </lineage>
</organism>
<feature type="domain" description="PilZ" evidence="1">
    <location>
        <begin position="88"/>
        <end position="151"/>
    </location>
</feature>
<dbReference type="Pfam" id="PF07238">
    <property type="entry name" value="PilZ"/>
    <property type="match status" value="1"/>
</dbReference>
<reference evidence="2" key="1">
    <citation type="journal article" date="2020" name="ISME J.">
        <title>Gammaproteobacteria mediating utilization of methyl-, sulfur- and petroleum organic compounds in deep ocean hydrothermal plumes.</title>
        <authorList>
            <person name="Zhou Z."/>
            <person name="Liu Y."/>
            <person name="Pan J."/>
            <person name="Cron B.R."/>
            <person name="Toner B.M."/>
            <person name="Anantharaman K."/>
            <person name="Breier J.A."/>
            <person name="Dick G.J."/>
            <person name="Li M."/>
        </authorList>
    </citation>
    <scope>NUCLEOTIDE SEQUENCE</scope>
    <source>
        <strain evidence="2">SZUA-1501</strain>
    </source>
</reference>
<evidence type="ECO:0000259" key="1">
    <source>
        <dbReference type="Pfam" id="PF07238"/>
    </source>
</evidence>
<dbReference type="InterPro" id="IPR009875">
    <property type="entry name" value="PilZ_domain"/>
</dbReference>
<dbReference type="EMBL" id="DQVE01000012">
    <property type="protein sequence ID" value="HIP97973.1"/>
    <property type="molecule type" value="Genomic_DNA"/>
</dbReference>